<keyword evidence="1" id="KW-0812">Transmembrane</keyword>
<keyword evidence="2" id="KW-0547">Nucleotide-binding</keyword>
<proteinExistence type="predicted"/>
<dbReference type="GO" id="GO:0004386">
    <property type="term" value="F:helicase activity"/>
    <property type="evidence" value="ECO:0007669"/>
    <property type="project" value="UniProtKB-KW"/>
</dbReference>
<keyword evidence="2" id="KW-0378">Hydrolase</keyword>
<dbReference type="EMBL" id="RZNC01000001">
    <property type="protein sequence ID" value="RWZ67909.1"/>
    <property type="molecule type" value="Genomic_DNA"/>
</dbReference>
<comment type="caution">
    <text evidence="2">The sequence shown here is derived from an EMBL/GenBank/DDBJ whole genome shotgun (WGS) entry which is preliminary data.</text>
</comment>
<accession>A0A3S3ZYV5</accession>
<gene>
    <name evidence="2" type="ORF">ELQ92_01175</name>
</gene>
<evidence type="ECO:0000256" key="1">
    <source>
        <dbReference type="SAM" id="Phobius"/>
    </source>
</evidence>
<organism evidence="2 3">
    <name type="scientific">Labedella populi</name>
    <dbReference type="NCBI Taxonomy" id="2498850"/>
    <lineage>
        <taxon>Bacteria</taxon>
        <taxon>Bacillati</taxon>
        <taxon>Actinomycetota</taxon>
        <taxon>Actinomycetes</taxon>
        <taxon>Micrococcales</taxon>
        <taxon>Microbacteriaceae</taxon>
        <taxon>Labedella</taxon>
    </lineage>
</organism>
<feature type="transmembrane region" description="Helical" evidence="1">
    <location>
        <begin position="135"/>
        <end position="156"/>
    </location>
</feature>
<keyword evidence="1" id="KW-1133">Transmembrane helix</keyword>
<keyword evidence="2" id="KW-0347">Helicase</keyword>
<dbReference type="AlphaFoldDB" id="A0A3S3ZYV5"/>
<keyword evidence="1" id="KW-0472">Membrane</keyword>
<dbReference type="OrthoDB" id="5123379at2"/>
<dbReference type="RefSeq" id="WP_128497139.1">
    <property type="nucleotide sequence ID" value="NZ_RZNC01000001.1"/>
</dbReference>
<keyword evidence="3" id="KW-1185">Reference proteome</keyword>
<protein>
    <submittedName>
        <fullName evidence="2">DNA helicase</fullName>
    </submittedName>
</protein>
<evidence type="ECO:0000313" key="3">
    <source>
        <dbReference type="Proteomes" id="UP000288603"/>
    </source>
</evidence>
<name>A0A3S3ZYV5_9MICO</name>
<evidence type="ECO:0000313" key="2">
    <source>
        <dbReference type="EMBL" id="RWZ67909.1"/>
    </source>
</evidence>
<sequence length="177" mass="18401">MGLSRKRKKELKRLKHEANELWGAQQDLLNHANAVAKEASRQLGNFGRESVVPAATGAYAARIAPVVGKGALITKGAVEVVKKGVDARVVPVLGGVVGSALAIGDVAKDKRVQAAVKRLHLEKYAPAAQKSGPGAGTIVAIGLGVLAAAGVAYAAWQTFRADDELWVADDEPILPNA</sequence>
<reference evidence="2 3" key="1">
    <citation type="submission" date="2018-12" db="EMBL/GenBank/DDBJ databases">
        <authorList>
            <person name="Li F."/>
        </authorList>
    </citation>
    <scope>NUCLEOTIDE SEQUENCE [LARGE SCALE GENOMIC DNA]</scope>
    <source>
        <strain evidence="2 3">8H24J-4-2</strain>
    </source>
</reference>
<keyword evidence="2" id="KW-0067">ATP-binding</keyword>
<dbReference type="Proteomes" id="UP000288603">
    <property type="component" value="Unassembled WGS sequence"/>
</dbReference>